<evidence type="ECO:0000256" key="1">
    <source>
        <dbReference type="SAM" id="Phobius"/>
    </source>
</evidence>
<dbReference type="Proteomes" id="UP001305498">
    <property type="component" value="Chromosome"/>
</dbReference>
<feature type="transmembrane region" description="Helical" evidence="1">
    <location>
        <begin position="596"/>
        <end position="620"/>
    </location>
</feature>
<reference evidence="2 3" key="1">
    <citation type="submission" date="2023-02" db="EMBL/GenBank/DDBJ databases">
        <title>Microbacterium betulae sp. nov., isolated from birch wood.</title>
        <authorList>
            <person name="Pasciak M."/>
            <person name="Pawlik K.J."/>
            <person name="Martynowski D."/>
            <person name="Laczmanski L."/>
            <person name="Ciekot J."/>
            <person name="Szponar B."/>
            <person name="Wojcik-Fatla A."/>
            <person name="Mackiewicz B."/>
            <person name="Farian E."/>
            <person name="Cholewa G."/>
            <person name="Cholewa A."/>
            <person name="Dutkiewicz J."/>
        </authorList>
    </citation>
    <scope>NUCLEOTIDE SEQUENCE [LARGE SCALE GENOMIC DNA]</scope>
    <source>
        <strain evidence="2 3">AB</strain>
    </source>
</reference>
<sequence>MVAAGVVLLTFRTSGTERAAKQAREVGTTLEQTSTKAGGGVKKLASFAGGLDNIASSVLPINTGLGSVSSGLDSFGDKLGEGETRMGGWKLAVAGVAAGLVATAAASATALYQVGSTFDDVTDTIRVGTGKSGAALVGLVGIAKEVGRDVPVEFEKIGPVVSEVDQRLGLTGQTLKTVSSQYLQAGEILGEAVDVKGTSAAFSAFKIEGDEVSGALDTLFRVSQTTGVGMNELASGVQTNAVGLQELGFGFDQSVSLMGSLDKAGLNSTAVLTSMTKGMVNLARAGEDPATAFQRVTGEIGTFVEAGDTASALDLASQVFGTKGAAQFVGALQSGVLNLDDLAAAAAGTGDTILGVGKETADAAESWQLIKNNVLATLEPLGTAVFNALGGVMGALAEKSQELSPFITSWLMKVVFMLSDLGDTVGPLIAPVLELWSAFSPLSLILTAIQPVLPQLASTFGMLASVLGGALMQVLQQIVPVAMPVATMLSGTLADAIVTLMPLVLQIAQSLAGALASALVSVAPLLVMLAQLAGQVLTMLLPLLPPVFQLGLAFLPIITALIPIVGALLPPLIGLLMAVLPVVLQLISPILQLATGALGVLVGVLTQVVSWISTGITWLVSLVTGSGSARDQLLTIWNAVKDGFLVVWQFIDFLVFKPFRDGIDLIVRGFKVGADAIAKSWDGIKRAAAVPINFVLDTVWNNGLRSFWNDVVGALGLEDLKLPKAPLVEFAEGGVMPGYTPGRDVHQFYSPTAGFLALSGGEAIMRPEFTRAVGGAAGVERLNAAARRGEAFADGGVWGTIGDFGAGIWDTITSAVSVATEFLTDPAGAIQTHVIDGILRPLLGDGGNVFQRAFGELPIMLVENLVDAFGGASGTGTAGMGWEAMWAMVQGADSGLVMTSNYRPGATTVNGGQSYHALGRAIDLIPATMDTFNKVAALFPNASELIYTPAGNRQLLNGQPFSGWSPAVKAQHYNHVHVAMRDGGVLPMLADGGAVEQGKGYIVGDGGVPELFVPGADGYVYPQVPTFTGQSAADISSSLEDVEVQAGSRGDRTIVRVVTVDGRVLAETVFDDAADEEARL</sequence>
<keyword evidence="1" id="KW-0812">Transmembrane</keyword>
<keyword evidence="1" id="KW-1133">Transmembrane helix</keyword>
<feature type="transmembrane region" description="Helical" evidence="1">
    <location>
        <begin position="481"/>
        <end position="504"/>
    </location>
</feature>
<feature type="transmembrane region" description="Helical" evidence="1">
    <location>
        <begin position="553"/>
        <end position="584"/>
    </location>
</feature>
<organism evidence="2 3">
    <name type="scientific">Microbacterium betulae</name>
    <dbReference type="NCBI Taxonomy" id="2981139"/>
    <lineage>
        <taxon>Bacteria</taxon>
        <taxon>Bacillati</taxon>
        <taxon>Actinomycetota</taxon>
        <taxon>Actinomycetes</taxon>
        <taxon>Micrococcales</taxon>
        <taxon>Microbacteriaceae</taxon>
        <taxon>Microbacterium</taxon>
    </lineage>
</organism>
<dbReference type="AlphaFoldDB" id="A0AA97FIU8"/>
<evidence type="ECO:0000313" key="2">
    <source>
        <dbReference type="EMBL" id="WOF23845.1"/>
    </source>
</evidence>
<protein>
    <recommendedName>
        <fullName evidence="4">Phage tail tape measure protein</fullName>
    </recommendedName>
</protein>
<gene>
    <name evidence="2" type="ORF">N8K70_03955</name>
</gene>
<proteinExistence type="predicted"/>
<evidence type="ECO:0000313" key="3">
    <source>
        <dbReference type="Proteomes" id="UP001305498"/>
    </source>
</evidence>
<dbReference type="RefSeq" id="WP_317140316.1">
    <property type="nucleotide sequence ID" value="NZ_CP118157.1"/>
</dbReference>
<accession>A0AA97FIU8</accession>
<keyword evidence="3" id="KW-1185">Reference proteome</keyword>
<name>A0AA97FIU8_9MICO</name>
<feature type="transmembrane region" description="Helical" evidence="1">
    <location>
        <begin position="511"/>
        <end position="533"/>
    </location>
</feature>
<dbReference type="KEGG" id="mbet:N8K70_03955"/>
<evidence type="ECO:0008006" key="4">
    <source>
        <dbReference type="Google" id="ProtNLM"/>
    </source>
</evidence>
<keyword evidence="1" id="KW-0472">Membrane</keyword>
<dbReference type="EMBL" id="CP118157">
    <property type="protein sequence ID" value="WOF23845.1"/>
    <property type="molecule type" value="Genomic_DNA"/>
</dbReference>